<evidence type="ECO:0000313" key="11">
    <source>
        <dbReference type="EMBL" id="MCW1912175.1"/>
    </source>
</evidence>
<dbReference type="RefSeq" id="WP_264510332.1">
    <property type="nucleotide sequence ID" value="NZ_JAPDDR010000001.1"/>
</dbReference>
<dbReference type="CDD" id="cd06582">
    <property type="entry name" value="TM_PBP1_LivH_like"/>
    <property type="match status" value="1"/>
</dbReference>
<protein>
    <submittedName>
        <fullName evidence="11">Branched-chain amino acid ABC transporter permease</fullName>
    </submittedName>
</protein>
<feature type="transmembrane region" description="Helical" evidence="10">
    <location>
        <begin position="237"/>
        <end position="260"/>
    </location>
</feature>
<evidence type="ECO:0000256" key="7">
    <source>
        <dbReference type="ARBA" id="ARBA00022989"/>
    </source>
</evidence>
<evidence type="ECO:0000256" key="8">
    <source>
        <dbReference type="ARBA" id="ARBA00023136"/>
    </source>
</evidence>
<dbReference type="PANTHER" id="PTHR11795:SF371">
    <property type="entry name" value="HIGH-AFFINITY BRANCHED-CHAIN AMINO ACID TRANSPORT SYSTEM PERMEASE PROTEIN LIVH"/>
    <property type="match status" value="1"/>
</dbReference>
<dbReference type="PANTHER" id="PTHR11795">
    <property type="entry name" value="BRANCHED-CHAIN AMINO ACID TRANSPORT SYSTEM PERMEASE PROTEIN LIVH"/>
    <property type="match status" value="1"/>
</dbReference>
<proteinExistence type="inferred from homology"/>
<keyword evidence="2" id="KW-0813">Transport</keyword>
<comment type="caution">
    <text evidence="11">The sequence shown here is derived from an EMBL/GenBank/DDBJ whole genome shotgun (WGS) entry which is preliminary data.</text>
</comment>
<keyword evidence="12" id="KW-1185">Reference proteome</keyword>
<comment type="subcellular location">
    <subcellularLocation>
        <location evidence="1">Cell membrane</location>
        <topology evidence="1">Multi-pass membrane protein</topology>
    </subcellularLocation>
</comment>
<keyword evidence="5 10" id="KW-0812">Transmembrane</keyword>
<accession>A0ABT3FX57</accession>
<keyword evidence="7 10" id="KW-1133">Transmembrane helix</keyword>
<comment type="similarity">
    <text evidence="9">Belongs to the binding-protein-dependent transport system permease family. LivHM subfamily.</text>
</comment>
<dbReference type="EMBL" id="JAPDDR010000001">
    <property type="protein sequence ID" value="MCW1912175.1"/>
    <property type="molecule type" value="Genomic_DNA"/>
</dbReference>
<name>A0ABT3FX57_9BACT</name>
<evidence type="ECO:0000256" key="1">
    <source>
        <dbReference type="ARBA" id="ARBA00004651"/>
    </source>
</evidence>
<dbReference type="InterPro" id="IPR001851">
    <property type="entry name" value="ABC_transp_permease"/>
</dbReference>
<evidence type="ECO:0000313" key="12">
    <source>
        <dbReference type="Proteomes" id="UP001165653"/>
    </source>
</evidence>
<keyword evidence="8 10" id="KW-0472">Membrane</keyword>
<dbReference type="Pfam" id="PF02653">
    <property type="entry name" value="BPD_transp_2"/>
    <property type="match status" value="1"/>
</dbReference>
<dbReference type="InterPro" id="IPR052157">
    <property type="entry name" value="BCAA_transport_permease"/>
</dbReference>
<reference evidence="11" key="1">
    <citation type="submission" date="2022-10" db="EMBL/GenBank/DDBJ databases">
        <title>Luteolibacter sp. GHJ8, whole genome shotgun sequencing project.</title>
        <authorList>
            <person name="Zhao G."/>
            <person name="Shen L."/>
        </authorList>
    </citation>
    <scope>NUCLEOTIDE SEQUENCE</scope>
    <source>
        <strain evidence="11">GHJ8</strain>
    </source>
</reference>
<organism evidence="11 12">
    <name type="scientific">Luteolibacter rhizosphaerae</name>
    <dbReference type="NCBI Taxonomy" id="2989719"/>
    <lineage>
        <taxon>Bacteria</taxon>
        <taxon>Pseudomonadati</taxon>
        <taxon>Verrucomicrobiota</taxon>
        <taxon>Verrucomicrobiia</taxon>
        <taxon>Verrucomicrobiales</taxon>
        <taxon>Verrucomicrobiaceae</taxon>
        <taxon>Luteolibacter</taxon>
    </lineage>
</organism>
<feature type="transmembrane region" description="Helical" evidence="10">
    <location>
        <begin position="42"/>
        <end position="64"/>
    </location>
</feature>
<feature type="transmembrane region" description="Helical" evidence="10">
    <location>
        <begin position="272"/>
        <end position="293"/>
    </location>
</feature>
<feature type="transmembrane region" description="Helical" evidence="10">
    <location>
        <begin position="12"/>
        <end position="35"/>
    </location>
</feature>
<evidence type="ECO:0000256" key="4">
    <source>
        <dbReference type="ARBA" id="ARBA00022519"/>
    </source>
</evidence>
<keyword evidence="3" id="KW-1003">Cell membrane</keyword>
<evidence type="ECO:0000256" key="5">
    <source>
        <dbReference type="ARBA" id="ARBA00022692"/>
    </source>
</evidence>
<evidence type="ECO:0000256" key="6">
    <source>
        <dbReference type="ARBA" id="ARBA00022970"/>
    </source>
</evidence>
<feature type="transmembrane region" description="Helical" evidence="10">
    <location>
        <begin position="70"/>
        <end position="92"/>
    </location>
</feature>
<evidence type="ECO:0000256" key="10">
    <source>
        <dbReference type="SAM" id="Phobius"/>
    </source>
</evidence>
<evidence type="ECO:0000256" key="9">
    <source>
        <dbReference type="ARBA" id="ARBA00037998"/>
    </source>
</evidence>
<feature type="transmembrane region" description="Helical" evidence="10">
    <location>
        <begin position="190"/>
        <end position="217"/>
    </location>
</feature>
<sequence>MEQFFQQLLNGLFQGSIYALIALGYTMVYGVLRFINFAHGDVFMLGAFTAFGLHKWLGPTFAAIPWPVSLALTLLISMVVCAVLGMVVERLAYRPLRNRPRLNVLITAIGVSLFIEYTGQLAFGATQRPFPELIPRTAIANTGGLTISIAQVVVLATTVLLLVGLRFIVMKTKMGLAMRALSLNPTASTLMGVNNGVVISFTFGLGSALAAAGGILYASLYPSIEPFMGVQPGLKAFVAAVLGGIGNIPGAALGGLIIGITETLVKGYSQNVGIPSGYSEGVAFVILILILVFKPSGLLGKVEREKV</sequence>
<gene>
    <name evidence="11" type="ORF">OJ996_01235</name>
</gene>
<feature type="transmembrane region" description="Helical" evidence="10">
    <location>
        <begin position="104"/>
        <end position="125"/>
    </location>
</feature>
<dbReference type="Proteomes" id="UP001165653">
    <property type="component" value="Unassembled WGS sequence"/>
</dbReference>
<keyword evidence="4" id="KW-0997">Cell inner membrane</keyword>
<feature type="transmembrane region" description="Helical" evidence="10">
    <location>
        <begin position="145"/>
        <end position="169"/>
    </location>
</feature>
<evidence type="ECO:0000256" key="2">
    <source>
        <dbReference type="ARBA" id="ARBA00022448"/>
    </source>
</evidence>
<evidence type="ECO:0000256" key="3">
    <source>
        <dbReference type="ARBA" id="ARBA00022475"/>
    </source>
</evidence>
<keyword evidence="6" id="KW-0029">Amino-acid transport</keyword>